<dbReference type="InParanoid" id="A0A1W4W6S3"/>
<evidence type="ECO:0000256" key="5">
    <source>
        <dbReference type="ARBA" id="ARBA00022801"/>
    </source>
</evidence>
<dbReference type="GO" id="GO:0042742">
    <property type="term" value="P:defense response to bacterium"/>
    <property type="evidence" value="ECO:0007669"/>
    <property type="project" value="UniProtKB-KW"/>
</dbReference>
<evidence type="ECO:0000313" key="11">
    <source>
        <dbReference type="RefSeq" id="XP_018319801.1"/>
    </source>
</evidence>
<keyword evidence="10" id="KW-1185">Reference proteome</keyword>
<dbReference type="GO" id="GO:0003796">
    <property type="term" value="F:lysozyme activity"/>
    <property type="evidence" value="ECO:0007669"/>
    <property type="project" value="UniProtKB-EC"/>
</dbReference>
<keyword evidence="5" id="KW-0378">Hydrolase</keyword>
<evidence type="ECO:0000256" key="1">
    <source>
        <dbReference type="ARBA" id="ARBA00000632"/>
    </source>
</evidence>
<keyword evidence="8" id="KW-0326">Glycosidase</keyword>
<evidence type="ECO:0000256" key="2">
    <source>
        <dbReference type="ARBA" id="ARBA00012732"/>
    </source>
</evidence>
<evidence type="ECO:0000256" key="4">
    <source>
        <dbReference type="ARBA" id="ARBA00022638"/>
    </source>
</evidence>
<keyword evidence="3" id="KW-0929">Antimicrobial</keyword>
<keyword evidence="7 9" id="KW-1015">Disulfide bond</keyword>
<dbReference type="GO" id="GO:0031640">
    <property type="term" value="P:killing of cells of another organism"/>
    <property type="evidence" value="ECO:0007669"/>
    <property type="project" value="UniProtKB-KW"/>
</dbReference>
<evidence type="ECO:0000256" key="3">
    <source>
        <dbReference type="ARBA" id="ARBA00022529"/>
    </source>
</evidence>
<evidence type="ECO:0000256" key="9">
    <source>
        <dbReference type="PIRSR" id="PIRSR608597-3"/>
    </source>
</evidence>
<dbReference type="PROSITE" id="PS51909">
    <property type="entry name" value="LYSOZYME_I"/>
    <property type="match status" value="1"/>
</dbReference>
<keyword evidence="4" id="KW-0081">Bacteriolytic enzyme</keyword>
<evidence type="ECO:0000256" key="6">
    <source>
        <dbReference type="ARBA" id="ARBA00023022"/>
    </source>
</evidence>
<dbReference type="AlphaFoldDB" id="A0A1W4W6S3"/>
<feature type="disulfide bond" evidence="9">
    <location>
        <begin position="92"/>
        <end position="98"/>
    </location>
</feature>
<name>A0A1W4W6S3_AGRPL</name>
<feature type="disulfide bond" evidence="9">
    <location>
        <begin position="43"/>
        <end position="49"/>
    </location>
</feature>
<keyword evidence="6" id="KW-0044">Antibiotic</keyword>
<dbReference type="InterPro" id="IPR008597">
    <property type="entry name" value="Invert_lysozyme"/>
</dbReference>
<dbReference type="PANTHER" id="PTHR11195:SF13">
    <property type="entry name" value="INVERTEBRATE-TYPE LYSOZYME 2-RELATED"/>
    <property type="match status" value="1"/>
</dbReference>
<dbReference type="Pfam" id="PF05497">
    <property type="entry name" value="Destabilase"/>
    <property type="match status" value="1"/>
</dbReference>
<accession>A0A1W4W6S3</accession>
<evidence type="ECO:0000313" key="10">
    <source>
        <dbReference type="Proteomes" id="UP000192223"/>
    </source>
</evidence>
<dbReference type="RefSeq" id="XP_018319801.1">
    <property type="nucleotide sequence ID" value="XM_018464299.1"/>
</dbReference>
<dbReference type="PANTHER" id="PTHR11195">
    <property type="entry name" value="DESTABILASE-RELATED"/>
    <property type="match status" value="1"/>
</dbReference>
<dbReference type="Proteomes" id="UP000192223">
    <property type="component" value="Unplaced"/>
</dbReference>
<dbReference type="OrthoDB" id="6331689at2759"/>
<dbReference type="GeneID" id="108733212"/>
<dbReference type="InterPro" id="IPR023346">
    <property type="entry name" value="Lysozyme-like_dom_sf"/>
</dbReference>
<dbReference type="EC" id="3.2.1.17" evidence="2"/>
<dbReference type="Gene3D" id="1.10.530.10">
    <property type="match status" value="1"/>
</dbReference>
<reference evidence="11" key="1">
    <citation type="submission" date="2025-08" db="UniProtKB">
        <authorList>
            <consortium name="RefSeq"/>
        </authorList>
    </citation>
    <scope>IDENTIFICATION</scope>
    <source>
        <tissue evidence="11">Entire body</tissue>
    </source>
</reference>
<feature type="disulfide bond" evidence="9">
    <location>
        <begin position="55"/>
        <end position="60"/>
    </location>
</feature>
<evidence type="ECO:0000256" key="8">
    <source>
        <dbReference type="ARBA" id="ARBA00023295"/>
    </source>
</evidence>
<dbReference type="SUPFAM" id="SSF53955">
    <property type="entry name" value="Lysozyme-like"/>
    <property type="match status" value="1"/>
</dbReference>
<dbReference type="KEGG" id="apln:108733212"/>
<dbReference type="STRING" id="224129.A0A1W4W6S3"/>
<proteinExistence type="predicted"/>
<comment type="catalytic activity">
    <reaction evidence="1">
        <text>Hydrolysis of (1-&gt;4)-beta-linkages between N-acetylmuramic acid and N-acetyl-D-glucosamine residues in a peptidoglycan and between N-acetyl-D-glucosamine residues in chitodextrins.</text>
        <dbReference type="EC" id="3.2.1.17"/>
    </reaction>
</comment>
<evidence type="ECO:0000256" key="7">
    <source>
        <dbReference type="ARBA" id="ARBA00023157"/>
    </source>
</evidence>
<protein>
    <recommendedName>
        <fullName evidence="2">lysozyme</fullName>
        <ecNumber evidence="2">3.2.1.17</ecNumber>
    </recommendedName>
</protein>
<dbReference type="CDD" id="cd16890">
    <property type="entry name" value="lyz_i"/>
    <property type="match status" value="1"/>
</dbReference>
<sequence length="170" mass="19189">MCAKVLIYCYYCAVTVLVVIMDKIYAQDLYISNLDDKCIQCLCAAASACNLQAGCEGGYCGPFQIERRYWMDSGRPTVANDDPDRDGAYETCGTDYSCSLNTLRSYIIRYATDCNGDGVTNCDDYAMLNYNGRNFCDKEVTRNADGREYMRRYLSCINGFLKNNIFLSNT</sequence>
<organism evidence="10 11">
    <name type="scientific">Agrilus planipennis</name>
    <name type="common">Emerald ash borer</name>
    <name type="synonym">Agrilus marcopoli</name>
    <dbReference type="NCBI Taxonomy" id="224129"/>
    <lineage>
        <taxon>Eukaryota</taxon>
        <taxon>Metazoa</taxon>
        <taxon>Ecdysozoa</taxon>
        <taxon>Arthropoda</taxon>
        <taxon>Hexapoda</taxon>
        <taxon>Insecta</taxon>
        <taxon>Pterygota</taxon>
        <taxon>Neoptera</taxon>
        <taxon>Endopterygota</taxon>
        <taxon>Coleoptera</taxon>
        <taxon>Polyphaga</taxon>
        <taxon>Elateriformia</taxon>
        <taxon>Buprestoidea</taxon>
        <taxon>Buprestidae</taxon>
        <taxon>Agrilinae</taxon>
        <taxon>Agrilus</taxon>
    </lineage>
</organism>
<gene>
    <name evidence="11" type="primary">LOC108733212</name>
</gene>
<feature type="disulfide bond" evidence="9">
    <location>
        <begin position="38"/>
        <end position="122"/>
    </location>
</feature>